<dbReference type="Proteomes" id="UP001637994">
    <property type="component" value="Unassembled WGS sequence"/>
</dbReference>
<name>A0ABW9MCT0_9FIRM</name>
<dbReference type="Gene3D" id="3.90.550.10">
    <property type="entry name" value="Spore Coat Polysaccharide Biosynthesis Protein SpsA, Chain A"/>
    <property type="match status" value="1"/>
</dbReference>
<keyword evidence="4" id="KW-0548">Nucleotidyltransferase</keyword>
<dbReference type="SUPFAM" id="SSF53448">
    <property type="entry name" value="Nucleotide-diphospho-sugar transferases"/>
    <property type="match status" value="1"/>
</dbReference>
<dbReference type="CDD" id="cd04651">
    <property type="entry name" value="LbH_G1P_AT_C"/>
    <property type="match status" value="1"/>
</dbReference>
<evidence type="ECO:0000313" key="5">
    <source>
        <dbReference type="Proteomes" id="UP001637994"/>
    </source>
</evidence>
<dbReference type="SUPFAM" id="SSF51161">
    <property type="entry name" value="Trimeric LpxA-like enzymes"/>
    <property type="match status" value="1"/>
</dbReference>
<dbReference type="RefSeq" id="WP_311530665.1">
    <property type="nucleotide sequence ID" value="NZ_JBGMEF010000018.1"/>
</dbReference>
<comment type="similarity">
    <text evidence="1">Belongs to the bacterial/plant glucose-1-phosphate adenylyltransferase family.</text>
</comment>
<evidence type="ECO:0000259" key="3">
    <source>
        <dbReference type="Pfam" id="PF24894"/>
    </source>
</evidence>
<dbReference type="InterPro" id="IPR011832">
    <property type="entry name" value="GlgDAde_trans"/>
</dbReference>
<organism evidence="4 5">
    <name type="scientific">Anaerococcus kampingae</name>
    <dbReference type="NCBI Taxonomy" id="3115614"/>
    <lineage>
        <taxon>Bacteria</taxon>
        <taxon>Bacillati</taxon>
        <taxon>Bacillota</taxon>
        <taxon>Tissierellia</taxon>
        <taxon>Tissierellales</taxon>
        <taxon>Peptoniphilaceae</taxon>
        <taxon>Anaerococcus</taxon>
    </lineage>
</organism>
<sequence>MGSVVALVYSSDFNEQNYGQLCKYRPDYMLPFGGRYRIIDFALSNLANYDVNRVVLYAGSKLRSPLDHIGNGKSWELNRRNGGLMLNPVNPDAKHPCSEVETYYDTIKYFQDHEFDYVYIKNPMYISKPDINDAKEKMEEENLDCLIFSNKTIDKNGEYLNQAIINSDTEGKPENVGVNLGITDEIDLFLGSIMMKKDSFLRVLRHSMQNNSTNSMLAAIFDYPGKLNIDFYRQEKEFEIIKDINSFYEANMKLLNKEIFDKLFYEDGLVYTKSKDEPSTSYTKNCEVKNSLVANGAIIEGEVENSIIFRGAKVGKGAIIRNSIIFQDTTIEDGAILNFVITDKGTEIGHDVRLFGNRSNPYLTNKNESLELRS</sequence>
<dbReference type="InterPro" id="IPR029044">
    <property type="entry name" value="Nucleotide-diphossugar_trans"/>
</dbReference>
<dbReference type="EMBL" id="JBGMEF010000018">
    <property type="protein sequence ID" value="MFO3666970.1"/>
    <property type="molecule type" value="Genomic_DNA"/>
</dbReference>
<proteinExistence type="inferred from homology"/>
<dbReference type="EC" id="2.7.7.27" evidence="4"/>
<dbReference type="InterPro" id="IPR056818">
    <property type="entry name" value="GlmU/GlgC-like_hexapep"/>
</dbReference>
<accession>A0ABW9MCT0</accession>
<evidence type="ECO:0000256" key="1">
    <source>
        <dbReference type="ARBA" id="ARBA00010443"/>
    </source>
</evidence>
<protein>
    <submittedName>
        <fullName evidence="4">Glucose-1-phosphate adenylyltransferase subunit GlgD</fullName>
        <ecNumber evidence="4">2.7.7.27</ecNumber>
    </submittedName>
</protein>
<gene>
    <name evidence="4" type="primary">glgD</name>
    <name evidence="4" type="ORF">ACCQ42_04225</name>
</gene>
<keyword evidence="2" id="KW-0320">Glycogen biosynthesis</keyword>
<evidence type="ECO:0000256" key="2">
    <source>
        <dbReference type="ARBA" id="ARBA00023056"/>
    </source>
</evidence>
<dbReference type="NCBIfam" id="TIGR02092">
    <property type="entry name" value="glgD"/>
    <property type="match status" value="1"/>
</dbReference>
<dbReference type="Gene3D" id="2.160.10.10">
    <property type="entry name" value="Hexapeptide repeat proteins"/>
    <property type="match status" value="1"/>
</dbReference>
<evidence type="ECO:0000313" key="4">
    <source>
        <dbReference type="EMBL" id="MFO3666970.1"/>
    </source>
</evidence>
<dbReference type="PANTHER" id="PTHR43523">
    <property type="entry name" value="GLUCOSE-1-PHOSPHATE ADENYLYLTRANSFERASE-RELATED"/>
    <property type="match status" value="1"/>
</dbReference>
<dbReference type="Pfam" id="PF24894">
    <property type="entry name" value="Hexapep_GlmU"/>
    <property type="match status" value="1"/>
</dbReference>
<keyword evidence="5" id="KW-1185">Reference proteome</keyword>
<feature type="domain" description="Glucose-1-phosphate adenylyltransferase/Bifunctional protein GlmU-like C-terminal hexapeptide" evidence="3">
    <location>
        <begin position="283"/>
        <end position="352"/>
    </location>
</feature>
<dbReference type="InterPro" id="IPR011004">
    <property type="entry name" value="Trimer_LpxA-like_sf"/>
</dbReference>
<reference evidence="4 5" key="1">
    <citation type="journal article" date="2025" name="Anaerobe">
        <title>Description of Anaerococcus kampingiae sp. nov., Anaerococcus groningensis sp. nov., Anaerococcus martiniensis sp. nov., and Anaerococcus cruorum sp. nov., isolated from human clinical specimens.</title>
        <authorList>
            <person name="Boiten K.E."/>
            <person name="Meijer J."/>
            <person name="van Wezel E.M."/>
            <person name="Veloo A.C.M."/>
        </authorList>
    </citation>
    <scope>NUCLEOTIDE SEQUENCE [LARGE SCALE GENOMIC DNA]</scope>
    <source>
        <strain evidence="4 5">ENR0874</strain>
    </source>
</reference>
<comment type="caution">
    <text evidence="4">The sequence shown here is derived from an EMBL/GenBank/DDBJ whole genome shotgun (WGS) entry which is preliminary data.</text>
</comment>
<dbReference type="GO" id="GO:0008878">
    <property type="term" value="F:glucose-1-phosphate adenylyltransferase activity"/>
    <property type="evidence" value="ECO:0007669"/>
    <property type="project" value="UniProtKB-EC"/>
</dbReference>
<dbReference type="PANTHER" id="PTHR43523:SF6">
    <property type="entry name" value="GLYCOGEN BIOSYNTHESIS PROTEIN GLGD"/>
    <property type="match status" value="1"/>
</dbReference>
<keyword evidence="4" id="KW-0808">Transferase</keyword>
<dbReference type="InterPro" id="IPR011831">
    <property type="entry name" value="ADP-Glc_PPase"/>
</dbReference>